<dbReference type="Proteomes" id="UP000030428">
    <property type="component" value="Unassembled WGS sequence"/>
</dbReference>
<dbReference type="GO" id="GO:0001046">
    <property type="term" value="F:core promoter sequence-specific DNA binding"/>
    <property type="evidence" value="ECO:0007669"/>
    <property type="project" value="TreeGrafter"/>
</dbReference>
<dbReference type="EMBL" id="JSZA02000003">
    <property type="protein sequence ID" value="TGO03735.1"/>
    <property type="molecule type" value="Genomic_DNA"/>
</dbReference>
<organism evidence="1 2">
    <name type="scientific">Candidatus Thiomargarita nelsonii</name>
    <dbReference type="NCBI Taxonomy" id="1003181"/>
    <lineage>
        <taxon>Bacteria</taxon>
        <taxon>Pseudomonadati</taxon>
        <taxon>Pseudomonadota</taxon>
        <taxon>Gammaproteobacteria</taxon>
        <taxon>Thiotrichales</taxon>
        <taxon>Thiotrichaceae</taxon>
        <taxon>Thiomargarita</taxon>
    </lineage>
</organism>
<accession>A0A4E0QXL0</accession>
<comment type="caution">
    <text evidence="1">The sequence shown here is derived from an EMBL/GenBank/DDBJ whole genome shotgun (WGS) entry which is preliminary data.</text>
</comment>
<gene>
    <name evidence="1" type="ORF">PN36_01310</name>
</gene>
<sequence>MATLSHFWTDISKVLSVPHSEAQYQRLLTLFEKLIEIVGDNNTHPLSSLMETLCLLIENYETEHYPKPEVSGNEVLQFLMEQNALTPRELPEIGGIDEILEILKGKKELNAQQIRLLSKRFRVSSQVFL</sequence>
<reference evidence="1 2" key="1">
    <citation type="journal article" date="2016" name="Front. Microbiol.">
        <title>Single-Cell (Meta-)Genomics of a Dimorphic Candidatus Thiomargarita nelsonii Reveals Genomic Plasticity.</title>
        <authorList>
            <person name="Flood B.E."/>
            <person name="Fliss P."/>
            <person name="Jones D.S."/>
            <person name="Dick G.J."/>
            <person name="Jain S."/>
            <person name="Kaster A.K."/>
            <person name="Winkel M."/>
            <person name="Mussmann M."/>
            <person name="Bailey J."/>
        </authorList>
    </citation>
    <scope>NUCLEOTIDE SEQUENCE [LARGE SCALE GENOMIC DNA]</scope>
    <source>
        <strain evidence="1">Hydrate Ridge</strain>
    </source>
</reference>
<dbReference type="InterPro" id="IPR039060">
    <property type="entry name" value="Antitox_HigA"/>
</dbReference>
<dbReference type="AlphaFoldDB" id="A0A4E0QXL0"/>
<name>A0A4E0QXL0_9GAMM</name>
<dbReference type="PANTHER" id="PTHR40455:SF1">
    <property type="entry name" value="ANTITOXIN HIGA"/>
    <property type="match status" value="1"/>
</dbReference>
<protein>
    <recommendedName>
        <fullName evidence="3">Transcriptional regulator</fullName>
    </recommendedName>
</protein>
<evidence type="ECO:0000313" key="2">
    <source>
        <dbReference type="Proteomes" id="UP000030428"/>
    </source>
</evidence>
<proteinExistence type="predicted"/>
<evidence type="ECO:0008006" key="3">
    <source>
        <dbReference type="Google" id="ProtNLM"/>
    </source>
</evidence>
<evidence type="ECO:0000313" key="1">
    <source>
        <dbReference type="EMBL" id="TGO03735.1"/>
    </source>
</evidence>
<dbReference type="PANTHER" id="PTHR40455">
    <property type="entry name" value="ANTITOXIN HIGA"/>
    <property type="match status" value="1"/>
</dbReference>
<dbReference type="GO" id="GO:0006355">
    <property type="term" value="P:regulation of DNA-templated transcription"/>
    <property type="evidence" value="ECO:0007669"/>
    <property type="project" value="InterPro"/>
</dbReference>
<keyword evidence="2" id="KW-1185">Reference proteome</keyword>